<dbReference type="SUPFAM" id="SSF158452">
    <property type="entry name" value="YqcC-like"/>
    <property type="match status" value="1"/>
</dbReference>
<dbReference type="KEGG" id="pmes:FX988_03724"/>
<dbReference type="PANTHER" id="PTHR39586">
    <property type="entry name" value="CYTOPLASMIC PROTEIN-RELATED"/>
    <property type="match status" value="1"/>
</dbReference>
<organism evidence="2 3">
    <name type="scientific">Paraglaciecola mesophila</name>
    <dbReference type="NCBI Taxonomy" id="197222"/>
    <lineage>
        <taxon>Bacteria</taxon>
        <taxon>Pseudomonadati</taxon>
        <taxon>Pseudomonadota</taxon>
        <taxon>Gammaproteobacteria</taxon>
        <taxon>Alteromonadales</taxon>
        <taxon>Alteromonadaceae</taxon>
        <taxon>Paraglaciecola</taxon>
    </lineage>
</organism>
<evidence type="ECO:0000259" key="1">
    <source>
        <dbReference type="Pfam" id="PF04287"/>
    </source>
</evidence>
<sequence>MSGSMPCSASEVQIETLLNQLIRQLKSAEQWSVTPPNEWAMQSEAPFACDRMDFAQWLQFIFIPKMTSLLQAKLPLPERMTLLPMAQEWAKELKCDGQYTTAILGTISKIDLIFSDAPL</sequence>
<feature type="domain" description="YqcC-like" evidence="1">
    <location>
        <begin position="13"/>
        <end position="111"/>
    </location>
</feature>
<dbReference type="EMBL" id="CP047656">
    <property type="protein sequence ID" value="QHJ13463.1"/>
    <property type="molecule type" value="Genomic_DNA"/>
</dbReference>
<reference evidence="2 3" key="1">
    <citation type="submission" date="2019-12" db="EMBL/GenBank/DDBJ databases">
        <title>Genome sequencing and assembly of endphytes of Porphyra tenera.</title>
        <authorList>
            <person name="Park J.M."/>
            <person name="Shin R."/>
            <person name="Jo S.H."/>
        </authorList>
    </citation>
    <scope>NUCLEOTIDE SEQUENCE [LARGE SCALE GENOMIC DNA]</scope>
    <source>
        <strain evidence="2 3">GPM4</strain>
    </source>
</reference>
<name>A0A857JNN0_9ALTE</name>
<dbReference type="PANTHER" id="PTHR39586:SF1">
    <property type="entry name" value="CYTOPLASMIC PROTEIN"/>
    <property type="match status" value="1"/>
</dbReference>
<proteinExistence type="predicted"/>
<dbReference type="InterPro" id="IPR036814">
    <property type="entry name" value="YqcC-like_sf"/>
</dbReference>
<evidence type="ECO:0000313" key="3">
    <source>
        <dbReference type="Proteomes" id="UP000464524"/>
    </source>
</evidence>
<dbReference type="Gene3D" id="1.20.1440.40">
    <property type="entry name" value="YqcC-like"/>
    <property type="match status" value="1"/>
</dbReference>
<dbReference type="GO" id="GO:0044010">
    <property type="term" value="P:single-species biofilm formation"/>
    <property type="evidence" value="ECO:0007669"/>
    <property type="project" value="TreeGrafter"/>
</dbReference>
<keyword evidence="3" id="KW-1185">Reference proteome</keyword>
<accession>A0A857JNN0</accession>
<dbReference type="Pfam" id="PF04287">
    <property type="entry name" value="DUF446"/>
    <property type="match status" value="1"/>
</dbReference>
<dbReference type="InterPro" id="IPR007384">
    <property type="entry name" value="UCP006257"/>
</dbReference>
<dbReference type="InterPro" id="IPR023376">
    <property type="entry name" value="YqcC-like_dom"/>
</dbReference>
<dbReference type="OrthoDB" id="8794567at2"/>
<evidence type="ECO:0000313" key="2">
    <source>
        <dbReference type="EMBL" id="QHJ13463.1"/>
    </source>
</evidence>
<dbReference type="Proteomes" id="UP000464524">
    <property type="component" value="Chromosome"/>
</dbReference>
<dbReference type="AlphaFoldDB" id="A0A857JNN0"/>
<protein>
    <recommendedName>
        <fullName evidence="1">YqcC-like domain-containing protein</fullName>
    </recommendedName>
</protein>
<gene>
    <name evidence="2" type="ORF">FX988_03724</name>
</gene>